<dbReference type="EMBL" id="JASCZI010123713">
    <property type="protein sequence ID" value="MED6165579.1"/>
    <property type="molecule type" value="Genomic_DNA"/>
</dbReference>
<proteinExistence type="predicted"/>
<accession>A0ABU6UWW1</accession>
<evidence type="ECO:0000313" key="1">
    <source>
        <dbReference type="EMBL" id="MED6165579.1"/>
    </source>
</evidence>
<dbReference type="Proteomes" id="UP001341840">
    <property type="component" value="Unassembled WGS sequence"/>
</dbReference>
<feature type="non-terminal residue" evidence="1">
    <location>
        <position position="62"/>
    </location>
</feature>
<reference evidence="1 2" key="1">
    <citation type="journal article" date="2023" name="Plants (Basel)">
        <title>Bridging the Gap: Combining Genomics and Transcriptomics Approaches to Understand Stylosanthes scabra, an Orphan Legume from the Brazilian Caatinga.</title>
        <authorList>
            <person name="Ferreira-Neto J.R.C."/>
            <person name="da Silva M.D."/>
            <person name="Binneck E."/>
            <person name="de Melo N.F."/>
            <person name="da Silva R.H."/>
            <person name="de Melo A.L.T.M."/>
            <person name="Pandolfi V."/>
            <person name="Bustamante F.O."/>
            <person name="Brasileiro-Vidal A.C."/>
            <person name="Benko-Iseppon A.M."/>
        </authorList>
    </citation>
    <scope>NUCLEOTIDE SEQUENCE [LARGE SCALE GENOMIC DNA]</scope>
    <source>
        <tissue evidence="1">Leaves</tissue>
    </source>
</reference>
<sequence length="62" mass="6681">MTSPRLAYSTYNVKDCRIGFFSVQSLLDNVSSPSASSSNPTKVVGFEMEDCLEILGSCNGLL</sequence>
<organism evidence="1 2">
    <name type="scientific">Stylosanthes scabra</name>
    <dbReference type="NCBI Taxonomy" id="79078"/>
    <lineage>
        <taxon>Eukaryota</taxon>
        <taxon>Viridiplantae</taxon>
        <taxon>Streptophyta</taxon>
        <taxon>Embryophyta</taxon>
        <taxon>Tracheophyta</taxon>
        <taxon>Spermatophyta</taxon>
        <taxon>Magnoliopsida</taxon>
        <taxon>eudicotyledons</taxon>
        <taxon>Gunneridae</taxon>
        <taxon>Pentapetalae</taxon>
        <taxon>rosids</taxon>
        <taxon>fabids</taxon>
        <taxon>Fabales</taxon>
        <taxon>Fabaceae</taxon>
        <taxon>Papilionoideae</taxon>
        <taxon>50 kb inversion clade</taxon>
        <taxon>dalbergioids sensu lato</taxon>
        <taxon>Dalbergieae</taxon>
        <taxon>Pterocarpus clade</taxon>
        <taxon>Stylosanthes</taxon>
    </lineage>
</organism>
<keyword evidence="2" id="KW-1185">Reference proteome</keyword>
<evidence type="ECO:0000313" key="2">
    <source>
        <dbReference type="Proteomes" id="UP001341840"/>
    </source>
</evidence>
<comment type="caution">
    <text evidence="1">The sequence shown here is derived from an EMBL/GenBank/DDBJ whole genome shotgun (WGS) entry which is preliminary data.</text>
</comment>
<gene>
    <name evidence="1" type="ORF">PIB30_100933</name>
</gene>
<name>A0ABU6UWW1_9FABA</name>
<protein>
    <submittedName>
        <fullName evidence="1">Uncharacterized protein</fullName>
    </submittedName>
</protein>